<dbReference type="Gene3D" id="3.30.360.10">
    <property type="entry name" value="Dihydrodipicolinate Reductase, domain 2"/>
    <property type="match status" value="1"/>
</dbReference>
<dbReference type="PANTHER" id="PTHR43708">
    <property type="entry name" value="CONSERVED EXPRESSED OXIDOREDUCTASE (EUROFUNG)"/>
    <property type="match status" value="1"/>
</dbReference>
<dbReference type="Gene3D" id="3.40.50.720">
    <property type="entry name" value="NAD(P)-binding Rossmann-like Domain"/>
    <property type="match status" value="1"/>
</dbReference>
<evidence type="ECO:0000313" key="5">
    <source>
        <dbReference type="Proteomes" id="UP000240542"/>
    </source>
</evidence>
<proteinExistence type="inferred from homology"/>
<evidence type="ECO:0000256" key="2">
    <source>
        <dbReference type="ARBA" id="ARBA00023002"/>
    </source>
</evidence>
<feature type="domain" description="Gfo/Idh/MocA-like oxidoreductase N-terminal" evidence="3">
    <location>
        <begin position="6"/>
        <end position="127"/>
    </location>
</feature>
<sequence length="373" mass="40116">MGDTRVRVGVIGLGLIAQAVHLHTLRVLRDRFELVHVCDLSPGLAGQVAAEWGEHVRHSTDAEAVFADDRVDAVLLLTPDAHTDLAHRALARGKHVFAEKPFSFSAEGAEQAQRDADARSLVLQVGYMKMYDPIVRRAREEIAAIGTPRLVRVTVLHPADDPQFGHVRLLRHNDVDPAALDAARAAGLADLDAGIGDVAEPWRSLYSDVLHGSVVHELSVLRALFDEARPHFDHAQVGAGTVTPGAPLSEPPQLQALGRLGTAQLALSWNWLPDHPDYGEEIAVFGSAGSVRLDYPGPYLLDHRATLTVERADGAERMSAALRSDHRTGFVHELIELHAAITEGAPVRSTAAGAARDSTALRDLADALVRSGG</sequence>
<name>A0A2P8DKR4_9ACTN</name>
<dbReference type="PANTHER" id="PTHR43708:SF5">
    <property type="entry name" value="CONSERVED EXPRESSED OXIDOREDUCTASE (EUROFUNG)-RELATED"/>
    <property type="match status" value="1"/>
</dbReference>
<dbReference type="RefSeq" id="WP_106583113.1">
    <property type="nucleotide sequence ID" value="NZ_PYGA01000007.1"/>
</dbReference>
<dbReference type="Pfam" id="PF01408">
    <property type="entry name" value="GFO_IDH_MocA"/>
    <property type="match status" value="1"/>
</dbReference>
<dbReference type="InterPro" id="IPR000683">
    <property type="entry name" value="Gfo/Idh/MocA-like_OxRdtase_N"/>
</dbReference>
<keyword evidence="5" id="KW-1185">Reference proteome</keyword>
<evidence type="ECO:0000313" key="4">
    <source>
        <dbReference type="EMBL" id="PSK97789.1"/>
    </source>
</evidence>
<dbReference type="SUPFAM" id="SSF55347">
    <property type="entry name" value="Glyceraldehyde-3-phosphate dehydrogenase-like, C-terminal domain"/>
    <property type="match status" value="1"/>
</dbReference>
<evidence type="ECO:0000259" key="3">
    <source>
        <dbReference type="Pfam" id="PF01408"/>
    </source>
</evidence>
<dbReference type="InterPro" id="IPR051317">
    <property type="entry name" value="Gfo/Idh/MocA_oxidoreduct"/>
</dbReference>
<dbReference type="OrthoDB" id="9792085at2"/>
<dbReference type="SUPFAM" id="SSF51735">
    <property type="entry name" value="NAD(P)-binding Rossmann-fold domains"/>
    <property type="match status" value="1"/>
</dbReference>
<organism evidence="4 5">
    <name type="scientific">Murinocardiopsis flavida</name>
    <dbReference type="NCBI Taxonomy" id="645275"/>
    <lineage>
        <taxon>Bacteria</taxon>
        <taxon>Bacillati</taxon>
        <taxon>Actinomycetota</taxon>
        <taxon>Actinomycetes</taxon>
        <taxon>Streptosporangiales</taxon>
        <taxon>Nocardiopsidaceae</taxon>
        <taxon>Murinocardiopsis</taxon>
    </lineage>
</organism>
<evidence type="ECO:0000256" key="1">
    <source>
        <dbReference type="ARBA" id="ARBA00010928"/>
    </source>
</evidence>
<reference evidence="4 5" key="1">
    <citation type="submission" date="2018-03" db="EMBL/GenBank/DDBJ databases">
        <title>Genomic Encyclopedia of Archaeal and Bacterial Type Strains, Phase II (KMG-II): from individual species to whole genera.</title>
        <authorList>
            <person name="Goeker M."/>
        </authorList>
    </citation>
    <scope>NUCLEOTIDE SEQUENCE [LARGE SCALE GENOMIC DNA]</scope>
    <source>
        <strain evidence="4 5">DSM 45312</strain>
    </source>
</reference>
<gene>
    <name evidence="4" type="ORF">CLV63_107182</name>
</gene>
<dbReference type="AlphaFoldDB" id="A0A2P8DKR4"/>
<dbReference type="GO" id="GO:0016491">
    <property type="term" value="F:oxidoreductase activity"/>
    <property type="evidence" value="ECO:0007669"/>
    <property type="project" value="UniProtKB-KW"/>
</dbReference>
<dbReference type="GO" id="GO:0000166">
    <property type="term" value="F:nucleotide binding"/>
    <property type="evidence" value="ECO:0007669"/>
    <property type="project" value="InterPro"/>
</dbReference>
<dbReference type="EMBL" id="PYGA01000007">
    <property type="protein sequence ID" value="PSK97789.1"/>
    <property type="molecule type" value="Genomic_DNA"/>
</dbReference>
<dbReference type="Proteomes" id="UP000240542">
    <property type="component" value="Unassembled WGS sequence"/>
</dbReference>
<dbReference type="InterPro" id="IPR036291">
    <property type="entry name" value="NAD(P)-bd_dom_sf"/>
</dbReference>
<comment type="similarity">
    <text evidence="1">Belongs to the Gfo/Idh/MocA family.</text>
</comment>
<comment type="caution">
    <text evidence="4">The sequence shown here is derived from an EMBL/GenBank/DDBJ whole genome shotgun (WGS) entry which is preliminary data.</text>
</comment>
<accession>A0A2P8DKR4</accession>
<protein>
    <submittedName>
        <fullName evidence="4">Putative dehydrogenase</fullName>
    </submittedName>
</protein>
<keyword evidence="2" id="KW-0560">Oxidoreductase</keyword>